<dbReference type="AlphaFoldDB" id="A0A3M5WNZ4"/>
<accession>A0A3M5WNZ4</accession>
<protein>
    <recommendedName>
        <fullName evidence="3">Oxidoreductase</fullName>
    </recommendedName>
</protein>
<dbReference type="Proteomes" id="UP000274315">
    <property type="component" value="Unassembled WGS sequence"/>
</dbReference>
<organism evidence="1 2">
    <name type="scientific">Pseudomonas syringae pv. aptata</name>
    <dbReference type="NCBI Taxonomy" id="83167"/>
    <lineage>
        <taxon>Bacteria</taxon>
        <taxon>Pseudomonadati</taxon>
        <taxon>Pseudomonadota</taxon>
        <taxon>Gammaproteobacteria</taxon>
        <taxon>Pseudomonadales</taxon>
        <taxon>Pseudomonadaceae</taxon>
        <taxon>Pseudomonas</taxon>
        <taxon>Pseudomonas syringae</taxon>
    </lineage>
</organism>
<gene>
    <name evidence="1" type="ORF">ALP24_04427</name>
</gene>
<dbReference type="InterPro" id="IPR008318">
    <property type="entry name" value="UCP030820"/>
</dbReference>
<dbReference type="PIRSF" id="PIRSF030820">
    <property type="entry name" value="UCP030820"/>
    <property type="match status" value="1"/>
</dbReference>
<feature type="non-terminal residue" evidence="1">
    <location>
        <position position="186"/>
    </location>
</feature>
<reference evidence="1 2" key="1">
    <citation type="submission" date="2018-08" db="EMBL/GenBank/DDBJ databases">
        <title>Recombination of ecologically and evolutionarily significant loci maintains genetic cohesion in the Pseudomonas syringae species complex.</title>
        <authorList>
            <person name="Dillon M."/>
            <person name="Thakur S."/>
            <person name="Almeida R.N.D."/>
            <person name="Weir B.S."/>
            <person name="Guttman D.S."/>
        </authorList>
    </citation>
    <scope>NUCLEOTIDE SEQUENCE [LARGE SCALE GENOMIC DNA]</scope>
    <source>
        <strain evidence="1 2">ICMP 11935</strain>
    </source>
</reference>
<dbReference type="EMBL" id="RBUF01000467">
    <property type="protein sequence ID" value="RMU71748.1"/>
    <property type="molecule type" value="Genomic_DNA"/>
</dbReference>
<evidence type="ECO:0000313" key="1">
    <source>
        <dbReference type="EMBL" id="RMU71748.1"/>
    </source>
</evidence>
<evidence type="ECO:0008006" key="3">
    <source>
        <dbReference type="Google" id="ProtNLM"/>
    </source>
</evidence>
<evidence type="ECO:0000313" key="2">
    <source>
        <dbReference type="Proteomes" id="UP000274315"/>
    </source>
</evidence>
<proteinExistence type="predicted"/>
<name>A0A3M5WNZ4_PSEAP</name>
<comment type="caution">
    <text evidence="1">The sequence shown here is derived from an EMBL/GenBank/DDBJ whole genome shotgun (WGS) entry which is preliminary data.</text>
</comment>
<sequence length="186" mass="20838">MKNGPKTSVSSTPTNVLALTLSRSASMQRIIKNNEVIDETWHLLPKDTTFDSLSNCDDLIVPLALWREHAHALKARDGGLGVWLDSDEEAEEIGEDVDHFQVIALNFPAFTDGRSFSNARLLRDRYGYKGELRAIGDVLRDQLFYMRRCGFDAFAVRADKDPYEALGGLKDFSVTYQAATDEPLPL</sequence>
<dbReference type="Pfam" id="PF06073">
    <property type="entry name" value="DUF934"/>
    <property type="match status" value="1"/>
</dbReference>